<dbReference type="Pfam" id="PF12698">
    <property type="entry name" value="ABC2_membrane_3"/>
    <property type="match status" value="1"/>
</dbReference>
<feature type="transmembrane region" description="Helical" evidence="6">
    <location>
        <begin position="187"/>
        <end position="212"/>
    </location>
</feature>
<keyword evidence="9" id="KW-1185">Reference proteome</keyword>
<evidence type="ECO:0000313" key="9">
    <source>
        <dbReference type="Proteomes" id="UP001275436"/>
    </source>
</evidence>
<comment type="caution">
    <text evidence="8">The sequence shown here is derived from an EMBL/GenBank/DDBJ whole genome shotgun (WGS) entry which is preliminary data.</text>
</comment>
<dbReference type="Proteomes" id="UP001275436">
    <property type="component" value="Unassembled WGS sequence"/>
</dbReference>
<keyword evidence="4 6" id="KW-1133">Transmembrane helix</keyword>
<reference evidence="8 9" key="1">
    <citation type="submission" date="2023-02" db="EMBL/GenBank/DDBJ databases">
        <title>Oceanobacillus kimchii IFOP_LL358 isolated form Alexandrium catenella lab strain.</title>
        <authorList>
            <person name="Gajardo G."/>
            <person name="Ueki S."/>
            <person name="Maruyama F."/>
        </authorList>
    </citation>
    <scope>NUCLEOTIDE SEQUENCE [LARGE SCALE GENOMIC DNA]</scope>
    <source>
        <strain evidence="8 9">IFOP_LL358</strain>
    </source>
</reference>
<comment type="subcellular location">
    <subcellularLocation>
        <location evidence="1">Cell membrane</location>
        <topology evidence="1">Multi-pass membrane protein</topology>
    </subcellularLocation>
</comment>
<dbReference type="InterPro" id="IPR051449">
    <property type="entry name" value="ABC-2_transporter_component"/>
</dbReference>
<dbReference type="EMBL" id="BSKO01000001">
    <property type="protein sequence ID" value="GLO65584.1"/>
    <property type="molecule type" value="Genomic_DNA"/>
</dbReference>
<dbReference type="InterPro" id="IPR013525">
    <property type="entry name" value="ABC2_TM"/>
</dbReference>
<feature type="transmembrane region" description="Helical" evidence="6">
    <location>
        <begin position="342"/>
        <end position="360"/>
    </location>
</feature>
<feature type="transmembrane region" description="Helical" evidence="6">
    <location>
        <begin position="21"/>
        <end position="42"/>
    </location>
</feature>
<evidence type="ECO:0000256" key="4">
    <source>
        <dbReference type="ARBA" id="ARBA00022989"/>
    </source>
</evidence>
<evidence type="ECO:0000256" key="3">
    <source>
        <dbReference type="ARBA" id="ARBA00022692"/>
    </source>
</evidence>
<feature type="domain" description="ABC-2 type transporter transmembrane" evidence="7">
    <location>
        <begin position="19"/>
        <end position="388"/>
    </location>
</feature>
<protein>
    <recommendedName>
        <fullName evidence="7">ABC-2 type transporter transmembrane domain-containing protein</fullName>
    </recommendedName>
</protein>
<accession>A0ABQ5TJ19</accession>
<feature type="transmembrane region" description="Helical" evidence="6">
    <location>
        <begin position="372"/>
        <end position="391"/>
    </location>
</feature>
<keyword evidence="2" id="KW-1003">Cell membrane</keyword>
<feature type="transmembrane region" description="Helical" evidence="6">
    <location>
        <begin position="233"/>
        <end position="258"/>
    </location>
</feature>
<evidence type="ECO:0000259" key="7">
    <source>
        <dbReference type="Pfam" id="PF12698"/>
    </source>
</evidence>
<evidence type="ECO:0000256" key="1">
    <source>
        <dbReference type="ARBA" id="ARBA00004651"/>
    </source>
</evidence>
<organism evidence="8 9">
    <name type="scientific">Oceanobacillus kimchii</name>
    <dbReference type="NCBI Taxonomy" id="746691"/>
    <lineage>
        <taxon>Bacteria</taxon>
        <taxon>Bacillati</taxon>
        <taxon>Bacillota</taxon>
        <taxon>Bacilli</taxon>
        <taxon>Bacillales</taxon>
        <taxon>Bacillaceae</taxon>
        <taxon>Oceanobacillus</taxon>
    </lineage>
</organism>
<keyword evidence="3 6" id="KW-0812">Transmembrane</keyword>
<feature type="transmembrane region" description="Helical" evidence="6">
    <location>
        <begin position="317"/>
        <end position="336"/>
    </location>
</feature>
<dbReference type="Gene3D" id="3.40.190.10">
    <property type="entry name" value="Periplasmic binding protein-like II"/>
    <property type="match status" value="1"/>
</dbReference>
<keyword evidence="5 6" id="KW-0472">Membrane</keyword>
<sequence length="421" mass="46607">MNKFWVVLSHTYLSKVKSKSFIISTAITLLVIIGLANLPTIIDTFAGDGEESSEQIAVIDESGNYFDLLDESLAAANDQELEIVSVNESEDDVKQAVQEEEYDGLLVIETDENNLPIGTYYANRISDSGEQLFLQNQLQQLKIAIGTQQSGIDQETLEMIYAPVPFEATQLDETARTSEEMSQARGIVYVMLFVLYMAVIVYGQMIATDVAIEKSSRVMEILVSSASPITHMFAKIIGVALLGLTQILLFLGVGYFMISSQMDDIGGEFFEYMGLTNNDISIYIYAVVFFLLGYFLYATLAAMLGSLVSRIEDVNQLVMPMIMLIMIAFFIAIFGLEMPESTLITVTSFIPFFAPMIMFLRVGMLNVPIWEIVLSFGLLIGTIALLAYVGAKVYSGGVLMYGKSGSLKDFKKAMKLSKKEK</sequence>
<evidence type="ECO:0000256" key="5">
    <source>
        <dbReference type="ARBA" id="ARBA00023136"/>
    </source>
</evidence>
<feature type="transmembrane region" description="Helical" evidence="6">
    <location>
        <begin position="282"/>
        <end position="305"/>
    </location>
</feature>
<evidence type="ECO:0000256" key="2">
    <source>
        <dbReference type="ARBA" id="ARBA00022475"/>
    </source>
</evidence>
<dbReference type="RefSeq" id="WP_069685801.1">
    <property type="nucleotide sequence ID" value="NZ_BSKO01000001.1"/>
</dbReference>
<name>A0ABQ5TJ19_9BACI</name>
<proteinExistence type="predicted"/>
<dbReference type="SUPFAM" id="SSF53850">
    <property type="entry name" value="Periplasmic binding protein-like II"/>
    <property type="match status" value="1"/>
</dbReference>
<gene>
    <name evidence="8" type="primary">yhaP</name>
    <name evidence="8" type="ORF">MACH08_13680</name>
</gene>
<dbReference type="PANTHER" id="PTHR30294">
    <property type="entry name" value="MEMBRANE COMPONENT OF ABC TRANSPORTER YHHJ-RELATED"/>
    <property type="match status" value="1"/>
</dbReference>
<evidence type="ECO:0000256" key="6">
    <source>
        <dbReference type="SAM" id="Phobius"/>
    </source>
</evidence>
<evidence type="ECO:0000313" key="8">
    <source>
        <dbReference type="EMBL" id="GLO65584.1"/>
    </source>
</evidence>
<dbReference type="PANTHER" id="PTHR30294:SF29">
    <property type="entry name" value="MULTIDRUG ABC TRANSPORTER PERMEASE YBHS-RELATED"/>
    <property type="match status" value="1"/>
</dbReference>